<reference evidence="2 5" key="2">
    <citation type="submission" date="2022-05" db="EMBL/GenBank/DDBJ databases">
        <title>Genome Sequencing of Bee-Associated Microbes.</title>
        <authorList>
            <person name="Dunlap C."/>
        </authorList>
    </citation>
    <scope>NUCLEOTIDE SEQUENCE [LARGE SCALE GENOMIC DNA]</scope>
    <source>
        <strain evidence="2 5">NRRL B-23120</strain>
    </source>
</reference>
<dbReference type="OrthoDB" id="2664174at2"/>
<dbReference type="EMBL" id="CP026520">
    <property type="protein sequence ID" value="QAV20759.1"/>
    <property type="molecule type" value="Genomic_DNA"/>
</dbReference>
<feature type="compositionally biased region" description="Gly residues" evidence="1">
    <location>
        <begin position="93"/>
        <end position="110"/>
    </location>
</feature>
<evidence type="ECO:0000313" key="5">
    <source>
        <dbReference type="Proteomes" id="UP001527202"/>
    </source>
</evidence>
<evidence type="ECO:0000313" key="3">
    <source>
        <dbReference type="EMBL" id="QAV20759.1"/>
    </source>
</evidence>
<dbReference type="GeneID" id="95378050"/>
<dbReference type="EMBL" id="JAMDMJ010000022">
    <property type="protein sequence ID" value="MCY9597562.1"/>
    <property type="molecule type" value="Genomic_DNA"/>
</dbReference>
<gene>
    <name evidence="2" type="ORF">M5X16_17510</name>
    <name evidence="3" type="ORF">PC41400_24985</name>
</gene>
<evidence type="ECO:0008006" key="6">
    <source>
        <dbReference type="Google" id="ProtNLM"/>
    </source>
</evidence>
<evidence type="ECO:0000256" key="1">
    <source>
        <dbReference type="SAM" id="MobiDB-lite"/>
    </source>
</evidence>
<reference evidence="3 4" key="1">
    <citation type="submission" date="2018-01" db="EMBL/GenBank/DDBJ databases">
        <title>The whole genome sequencing and assembly of Paenibacillus chitinolyticus KCCM 41400 strain.</title>
        <authorList>
            <person name="Kim J.-Y."/>
            <person name="Park M.-K."/>
            <person name="Lee Y.-J."/>
            <person name="Yi H."/>
            <person name="Bahn Y.-S."/>
            <person name="Kim J.F."/>
            <person name="Lee D.-W."/>
        </authorList>
    </citation>
    <scope>NUCLEOTIDE SEQUENCE [LARGE SCALE GENOMIC DNA]</scope>
    <source>
        <strain evidence="3 4">KCCM 41400</strain>
    </source>
</reference>
<organism evidence="3 4">
    <name type="scientific">Paenibacillus chitinolyticus</name>
    <dbReference type="NCBI Taxonomy" id="79263"/>
    <lineage>
        <taxon>Bacteria</taxon>
        <taxon>Bacillati</taxon>
        <taxon>Bacillota</taxon>
        <taxon>Bacilli</taxon>
        <taxon>Bacillales</taxon>
        <taxon>Paenibacillaceae</taxon>
        <taxon>Paenibacillus</taxon>
    </lineage>
</organism>
<keyword evidence="5" id="KW-1185">Reference proteome</keyword>
<name>A0A410X2C9_9BACL</name>
<sequence>MSREVSYVRILQSVAQMQVSIASMLEAKAAEAEKSKAWICSHLTAQQFATHQDQVQQPLEVHDGLIELIEAITRMEQSLGKHLQIVIGEQENQGGGGMGDFSDLLGGGNK</sequence>
<evidence type="ECO:0000313" key="2">
    <source>
        <dbReference type="EMBL" id="MCY9597562.1"/>
    </source>
</evidence>
<dbReference type="AlphaFoldDB" id="A0A410X2C9"/>
<evidence type="ECO:0000313" key="4">
    <source>
        <dbReference type="Proteomes" id="UP000288943"/>
    </source>
</evidence>
<protein>
    <recommendedName>
        <fullName evidence="6">Restriction endonuclease subunit S</fullName>
    </recommendedName>
</protein>
<dbReference type="Proteomes" id="UP000288943">
    <property type="component" value="Chromosome"/>
</dbReference>
<accession>A0A410X2C9</accession>
<dbReference type="Pfam" id="PF26595">
    <property type="entry name" value="A_ENA"/>
    <property type="match status" value="1"/>
</dbReference>
<dbReference type="KEGG" id="pchi:PC41400_24985"/>
<proteinExistence type="predicted"/>
<dbReference type="Proteomes" id="UP001527202">
    <property type="component" value="Unassembled WGS sequence"/>
</dbReference>
<dbReference type="RefSeq" id="WP_042230625.1">
    <property type="nucleotide sequence ID" value="NZ_CP026520.1"/>
</dbReference>
<dbReference type="InterPro" id="IPR058705">
    <property type="entry name" value="A_ENA"/>
</dbReference>
<feature type="region of interest" description="Disordered" evidence="1">
    <location>
        <begin position="91"/>
        <end position="110"/>
    </location>
</feature>